<keyword evidence="1" id="KW-0472">Membrane</keyword>
<comment type="caution">
    <text evidence="2">The sequence shown here is derived from an EMBL/GenBank/DDBJ whole genome shotgun (WGS) entry which is preliminary data.</text>
</comment>
<feature type="transmembrane region" description="Helical" evidence="1">
    <location>
        <begin position="14"/>
        <end position="35"/>
    </location>
</feature>
<dbReference type="EMBL" id="NSDI01000017">
    <property type="protein sequence ID" value="RIY35238.1"/>
    <property type="molecule type" value="Genomic_DNA"/>
</dbReference>
<sequence length="92" mass="10677">METIENWIHNNKALFGKIIALALFILGFCLVIGAFKNWDWLYAADKHYQNNWTMGQISRYLGRDTARIIGLFGGFFLIFIGGYLTYVAFFVR</sequence>
<evidence type="ECO:0008006" key="4">
    <source>
        <dbReference type="Google" id="ProtNLM"/>
    </source>
</evidence>
<dbReference type="RefSeq" id="WP_119653127.1">
    <property type="nucleotide sequence ID" value="NZ_NSDI01000017.1"/>
</dbReference>
<accession>A0A3A1YDL0</accession>
<feature type="transmembrane region" description="Helical" evidence="1">
    <location>
        <begin position="68"/>
        <end position="91"/>
    </location>
</feature>
<organism evidence="2 3">
    <name type="scientific">Capnocytophaga canis</name>
    <dbReference type="NCBI Taxonomy" id="1848903"/>
    <lineage>
        <taxon>Bacteria</taxon>
        <taxon>Pseudomonadati</taxon>
        <taxon>Bacteroidota</taxon>
        <taxon>Flavobacteriia</taxon>
        <taxon>Flavobacteriales</taxon>
        <taxon>Flavobacteriaceae</taxon>
        <taxon>Capnocytophaga</taxon>
    </lineage>
</organism>
<evidence type="ECO:0000313" key="2">
    <source>
        <dbReference type="EMBL" id="RIY35238.1"/>
    </source>
</evidence>
<protein>
    <recommendedName>
        <fullName evidence="4">Immunity protein 17</fullName>
    </recommendedName>
</protein>
<name>A0A3A1YDL0_9FLAO</name>
<dbReference type="AlphaFoldDB" id="A0A3A1YDL0"/>
<keyword evidence="1" id="KW-1133">Transmembrane helix</keyword>
<dbReference type="Proteomes" id="UP000265497">
    <property type="component" value="Unassembled WGS sequence"/>
</dbReference>
<proteinExistence type="predicted"/>
<reference evidence="2 3" key="1">
    <citation type="submission" date="2017-08" db="EMBL/GenBank/DDBJ databases">
        <title>Capnocytophaga canis 17-158 assembly.</title>
        <authorList>
            <person name="Gulvik C.A."/>
        </authorList>
    </citation>
    <scope>NUCLEOTIDE SEQUENCE [LARGE SCALE GENOMIC DNA]</scope>
    <source>
        <strain evidence="2 3">17-158</strain>
    </source>
</reference>
<evidence type="ECO:0000313" key="3">
    <source>
        <dbReference type="Proteomes" id="UP000265497"/>
    </source>
</evidence>
<gene>
    <name evidence="2" type="ORF">CKY20_11045</name>
</gene>
<keyword evidence="1" id="KW-0812">Transmembrane</keyword>
<evidence type="ECO:0000256" key="1">
    <source>
        <dbReference type="SAM" id="Phobius"/>
    </source>
</evidence>